<reference evidence="2" key="1">
    <citation type="submission" date="2019-08" db="EMBL/GenBank/DDBJ databases">
        <authorList>
            <person name="Kucharzyk K."/>
            <person name="Murdoch R.W."/>
            <person name="Higgins S."/>
            <person name="Loffler F."/>
        </authorList>
    </citation>
    <scope>NUCLEOTIDE SEQUENCE</scope>
</reference>
<evidence type="ECO:0000313" key="2">
    <source>
        <dbReference type="EMBL" id="MPN44474.1"/>
    </source>
</evidence>
<keyword evidence="1" id="KW-1133">Transmembrane helix</keyword>
<sequence length="163" mass="18204">MKAIKTRRDKLICLFMAGIFVAAWFALVNEAKVAFGIGLTSMVLLPWLLLENRRLRAARLIWENRILTVAGEKGATETVVSTFGALVGSRVYKWGWGGVALLTVELDKERICLAYGEGEKISRLELAHGISNIQLAMEVKQKFWYETGVSAVLHGWQENTPPN</sequence>
<feature type="transmembrane region" description="Helical" evidence="1">
    <location>
        <begin position="33"/>
        <end position="50"/>
    </location>
</feature>
<name>A0A645I832_9ZZZZ</name>
<keyword evidence="1" id="KW-0812">Transmembrane</keyword>
<comment type="caution">
    <text evidence="2">The sequence shown here is derived from an EMBL/GenBank/DDBJ whole genome shotgun (WGS) entry which is preliminary data.</text>
</comment>
<feature type="transmembrane region" description="Helical" evidence="1">
    <location>
        <begin position="12"/>
        <end position="27"/>
    </location>
</feature>
<proteinExistence type="predicted"/>
<gene>
    <name evidence="2" type="ORF">SDC9_192039</name>
</gene>
<accession>A0A645I832</accession>
<dbReference type="AlphaFoldDB" id="A0A645I832"/>
<dbReference type="EMBL" id="VSSQ01103614">
    <property type="protein sequence ID" value="MPN44474.1"/>
    <property type="molecule type" value="Genomic_DNA"/>
</dbReference>
<keyword evidence="1" id="KW-0472">Membrane</keyword>
<protein>
    <submittedName>
        <fullName evidence="2">Uncharacterized protein</fullName>
    </submittedName>
</protein>
<evidence type="ECO:0000256" key="1">
    <source>
        <dbReference type="SAM" id="Phobius"/>
    </source>
</evidence>
<organism evidence="2">
    <name type="scientific">bioreactor metagenome</name>
    <dbReference type="NCBI Taxonomy" id="1076179"/>
    <lineage>
        <taxon>unclassified sequences</taxon>
        <taxon>metagenomes</taxon>
        <taxon>ecological metagenomes</taxon>
    </lineage>
</organism>